<evidence type="ECO:0000313" key="4">
    <source>
        <dbReference type="EMBL" id="CAG9614558.1"/>
    </source>
</evidence>
<reference evidence="4 5" key="1">
    <citation type="submission" date="2021-10" db="EMBL/GenBank/DDBJ databases">
        <authorList>
            <person name="Criscuolo A."/>
        </authorList>
    </citation>
    <scope>NUCLEOTIDE SEQUENCE [LARGE SCALE GENOMIC DNA]</scope>
    <source>
        <strain evidence="5">CIP 111899</strain>
    </source>
</reference>
<dbReference type="CDD" id="cd08507">
    <property type="entry name" value="PBP2_SgrR_like"/>
    <property type="match status" value="1"/>
</dbReference>
<dbReference type="SUPFAM" id="SSF53850">
    <property type="entry name" value="Periplasmic binding protein-like II"/>
    <property type="match status" value="1"/>
</dbReference>
<dbReference type="PANTHER" id="PTHR30290:SF72">
    <property type="entry name" value="HTH-TYPE TRANSCRIPTIONAL REGULATOR SGRR"/>
    <property type="match status" value="1"/>
</dbReference>
<name>A0ABM8YFD9_9BACI</name>
<evidence type="ECO:0000259" key="3">
    <source>
        <dbReference type="Pfam" id="PF12793"/>
    </source>
</evidence>
<dbReference type="Pfam" id="PF00496">
    <property type="entry name" value="SBP_bac_5"/>
    <property type="match status" value="1"/>
</dbReference>
<gene>
    <name evidence="4" type="primary">sgrR_2</name>
    <name evidence="4" type="ORF">BACCIP111899_03791</name>
</gene>
<evidence type="ECO:0000259" key="2">
    <source>
        <dbReference type="Pfam" id="PF00496"/>
    </source>
</evidence>
<keyword evidence="1" id="KW-0238">DNA-binding</keyword>
<organism evidence="4 5">
    <name type="scientific">Bacillus rhizoplanae</name>
    <dbReference type="NCBI Taxonomy" id="2880966"/>
    <lineage>
        <taxon>Bacteria</taxon>
        <taxon>Bacillati</taxon>
        <taxon>Bacillota</taxon>
        <taxon>Bacilli</taxon>
        <taxon>Bacillales</taxon>
        <taxon>Bacillaceae</taxon>
        <taxon>Bacillus</taxon>
    </lineage>
</organism>
<dbReference type="InterPro" id="IPR000914">
    <property type="entry name" value="SBP_5_dom"/>
</dbReference>
<dbReference type="InterPro" id="IPR039424">
    <property type="entry name" value="SBP_5"/>
</dbReference>
<comment type="caution">
    <text evidence="4">The sequence shown here is derived from an EMBL/GenBank/DDBJ whole genome shotgun (WGS) entry which is preliminary data.</text>
</comment>
<accession>A0ABM8YFD9</accession>
<evidence type="ECO:0000313" key="5">
    <source>
        <dbReference type="Proteomes" id="UP000789423"/>
    </source>
</evidence>
<sequence length="591" mass="69646">MIILDHYIRLWLQHAKGKELGESIEISLQDISKSLYCTDRNSKFTIKKLEEMEWIGWSPGRGRGNRSKIAFLQEPSVLIYKKGKELVKQGEVKSGKAFIQTYAEHFPYILEQFQTWIDTLFGYHIEHSPQGRVDVLRLNMRISPITCLDPMYVTLRSECHIVKHVFDTLVRYNEFTNEIEPCLAFYWEYNDIHKIWTFYLRKGVHFHNQKSFTAHDVKYTFNRFLSTKDNPYRWMLQDIKRILIVNDYTIEIHLQTENKLFLHILGGEHCSIVSESYTKENNQRLLNGTGPFKLVKNDDALLILEVNPLYFRERPFLDRIELWYSQDISSHSGYEVLLGSLQHDRKSVQKETSQLEANVTYITLNTKKQGPMQYIAFRQALKQIINGMQILNDLRGERGEVATNLLLGKTIEISRESSIKELLRNSGYNGETLYLYTFQDEDHVEDSHWIQSACAKYGIKIELSFLDAHELLAPRTIQEADLIHDSATMSEHAELSYLYLLLTTNSFLHQHSSFNLNEKLKRVFKEQNRGVRMQLLEEIEQELLEYIHIIPLYRNYMTIHTHEGIQNVAINSQGWINFYHIWFKDAHYVTK</sequence>
<feature type="domain" description="Solute-binding protein family 5" evidence="2">
    <location>
        <begin position="178"/>
        <end position="504"/>
    </location>
</feature>
<dbReference type="Gene3D" id="3.40.190.10">
    <property type="entry name" value="Periplasmic binding protein-like II"/>
    <property type="match status" value="1"/>
</dbReference>
<dbReference type="RefSeq" id="WP_230576504.1">
    <property type="nucleotide sequence ID" value="NZ_CAKJTI010000031.1"/>
</dbReference>
<dbReference type="Proteomes" id="UP000789423">
    <property type="component" value="Unassembled WGS sequence"/>
</dbReference>
<keyword evidence="5" id="KW-1185">Reference proteome</keyword>
<dbReference type="Gene3D" id="3.10.105.10">
    <property type="entry name" value="Dipeptide-binding Protein, Domain 3"/>
    <property type="match status" value="1"/>
</dbReference>
<dbReference type="InterPro" id="IPR025370">
    <property type="entry name" value="SgrR_HTH_N"/>
</dbReference>
<protein>
    <submittedName>
        <fullName evidence="4">HTH-type transcriptional regulator SgrR</fullName>
    </submittedName>
</protein>
<proteinExistence type="predicted"/>
<dbReference type="PANTHER" id="PTHR30290">
    <property type="entry name" value="PERIPLASMIC BINDING COMPONENT OF ABC TRANSPORTER"/>
    <property type="match status" value="1"/>
</dbReference>
<feature type="domain" description="Transcriptional regulator SgrR N-terminal HTH" evidence="3">
    <location>
        <begin position="5"/>
        <end position="107"/>
    </location>
</feature>
<evidence type="ECO:0000256" key="1">
    <source>
        <dbReference type="ARBA" id="ARBA00023125"/>
    </source>
</evidence>
<dbReference type="Pfam" id="PF12793">
    <property type="entry name" value="SgrR_N"/>
    <property type="match status" value="1"/>
</dbReference>
<dbReference type="EMBL" id="CAKJTI010000031">
    <property type="protein sequence ID" value="CAG9614558.1"/>
    <property type="molecule type" value="Genomic_DNA"/>
</dbReference>